<dbReference type="GO" id="GO:0016491">
    <property type="term" value="F:oxidoreductase activity"/>
    <property type="evidence" value="ECO:0007669"/>
    <property type="project" value="UniProtKB-KW"/>
</dbReference>
<comment type="caution">
    <text evidence="3">The sequence shown here is derived from an EMBL/GenBank/DDBJ whole genome shotgun (WGS) entry which is preliminary data.</text>
</comment>
<dbReference type="NCBIfam" id="NF006121">
    <property type="entry name" value="PRK08265.1"/>
    <property type="match status" value="1"/>
</dbReference>
<dbReference type="EMBL" id="NTHN01000091">
    <property type="protein sequence ID" value="PBD19827.1"/>
    <property type="molecule type" value="Genomic_DNA"/>
</dbReference>
<evidence type="ECO:0000256" key="1">
    <source>
        <dbReference type="ARBA" id="ARBA00006484"/>
    </source>
</evidence>
<dbReference type="FunFam" id="3.40.50.720:FF:000084">
    <property type="entry name" value="Short-chain dehydrogenase reductase"/>
    <property type="match status" value="1"/>
</dbReference>
<dbReference type="InterPro" id="IPR020904">
    <property type="entry name" value="Sc_DH/Rdtase_CS"/>
</dbReference>
<evidence type="ECO:0000313" key="3">
    <source>
        <dbReference type="EMBL" id="PBD19827.1"/>
    </source>
</evidence>
<dbReference type="CDD" id="cd05233">
    <property type="entry name" value="SDR_c"/>
    <property type="match status" value="1"/>
</dbReference>
<dbReference type="OrthoDB" id="9779623at2"/>
<dbReference type="Pfam" id="PF13561">
    <property type="entry name" value="adh_short_C2"/>
    <property type="match status" value="1"/>
</dbReference>
<protein>
    <submittedName>
        <fullName evidence="3">Short-chain dehydrogenase</fullName>
    </submittedName>
</protein>
<dbReference type="InterPro" id="IPR002347">
    <property type="entry name" value="SDR_fam"/>
</dbReference>
<name>A0A2A3JYC3_9RHOB</name>
<dbReference type="PANTHER" id="PTHR24321:SF8">
    <property type="entry name" value="ESTRADIOL 17-BETA-DEHYDROGENASE 8-RELATED"/>
    <property type="match status" value="1"/>
</dbReference>
<dbReference type="PROSITE" id="PS00061">
    <property type="entry name" value="ADH_SHORT"/>
    <property type="match status" value="1"/>
</dbReference>
<reference evidence="3" key="1">
    <citation type="submission" date="2017-09" db="EMBL/GenBank/DDBJ databases">
        <title>Yangia sp. SAOS 153D whole genome sequencing.</title>
        <authorList>
            <person name="Verma A."/>
            <person name="Krishnamurthi S."/>
        </authorList>
    </citation>
    <scope>NUCLEOTIDE SEQUENCE [LARGE SCALE GENOMIC DNA]</scope>
    <source>
        <strain evidence="3">SAOS 153D</strain>
    </source>
</reference>
<gene>
    <name evidence="3" type="ORF">CLG85_07365</name>
</gene>
<dbReference type="PANTHER" id="PTHR24321">
    <property type="entry name" value="DEHYDROGENASES, SHORT CHAIN"/>
    <property type="match status" value="1"/>
</dbReference>
<dbReference type="InterPro" id="IPR036291">
    <property type="entry name" value="NAD(P)-bd_dom_sf"/>
</dbReference>
<proteinExistence type="inferred from homology"/>
<dbReference type="PRINTS" id="PR00080">
    <property type="entry name" value="SDRFAMILY"/>
</dbReference>
<organism evidence="3">
    <name type="scientific">Alloyangia mangrovi</name>
    <dbReference type="NCBI Taxonomy" id="1779329"/>
    <lineage>
        <taxon>Bacteria</taxon>
        <taxon>Pseudomonadati</taxon>
        <taxon>Pseudomonadota</taxon>
        <taxon>Alphaproteobacteria</taxon>
        <taxon>Rhodobacterales</taxon>
        <taxon>Roseobacteraceae</taxon>
        <taxon>Alloyangia</taxon>
    </lineage>
</organism>
<accession>A0A2A3JYC3</accession>
<sequence>MTEFSGKVAIATGASTLLGQGIVRAFVAAGAKVVMADIDTENGEALARELGDDVVFVRTDVTSDESIDACIAAAVARFGGVDFLVNMASTYLDNGIATSREDWLTSLNINLVGGQIFSQKIAPEMARRGGGAIVNFGSIAGKVSQPGRMTYSAAKAAILRISGNAAMQLSGQNIRVNTVSPGWTWSSIMQMATGNDREKTDRVAAPFHMFGRTGNPEEVAEAVLFLCSNRARFITGTDIAVDGGYTAMGPEGMVDAVAKLMA</sequence>
<keyword evidence="2" id="KW-0560">Oxidoreductase</keyword>
<dbReference type="PRINTS" id="PR00081">
    <property type="entry name" value="GDHRDH"/>
</dbReference>
<comment type="similarity">
    <text evidence="1">Belongs to the short-chain dehydrogenases/reductases (SDR) family.</text>
</comment>
<dbReference type="SUPFAM" id="SSF51735">
    <property type="entry name" value="NAD(P)-binding Rossmann-fold domains"/>
    <property type="match status" value="1"/>
</dbReference>
<evidence type="ECO:0000256" key="2">
    <source>
        <dbReference type="ARBA" id="ARBA00023002"/>
    </source>
</evidence>
<dbReference type="AlphaFoldDB" id="A0A2A3JYC3"/>
<dbReference type="Gene3D" id="3.40.50.720">
    <property type="entry name" value="NAD(P)-binding Rossmann-like Domain"/>
    <property type="match status" value="1"/>
</dbReference>